<protein>
    <recommendedName>
        <fullName evidence="1">Thoeris anti-defense 2-like domain-containing protein</fullName>
    </recommendedName>
</protein>
<name>A0AAW8W7U7_9LACO</name>
<reference evidence="2" key="1">
    <citation type="submission" date="2023-08" db="EMBL/GenBank/DDBJ databases">
        <authorList>
            <person name="Page C.A."/>
            <person name="Perez-Diaz I.M."/>
        </authorList>
    </citation>
    <scope>NUCLEOTIDE SEQUENCE</scope>
    <source>
        <strain evidence="2">3.8.38</strain>
    </source>
</reference>
<accession>A0AAW8W7U7</accession>
<dbReference type="InterPro" id="IPR021361">
    <property type="entry name" value="Tad2-like_dom"/>
</dbReference>
<feature type="domain" description="Thoeris anti-defense 2-like" evidence="1">
    <location>
        <begin position="1"/>
        <end position="64"/>
    </location>
</feature>
<proteinExistence type="predicted"/>
<sequence>MKLRKAIIMAQKTGRGIARRSQFPRPIWLIPTNTTERIIIVADNKFTPRWEPSYEDLIAKDWVVHG</sequence>
<evidence type="ECO:0000313" key="3">
    <source>
        <dbReference type="Proteomes" id="UP001254075"/>
    </source>
</evidence>
<dbReference type="Proteomes" id="UP001254075">
    <property type="component" value="Unassembled WGS sequence"/>
</dbReference>
<comment type="caution">
    <text evidence="2">The sequence shown here is derived from an EMBL/GenBank/DDBJ whole genome shotgun (WGS) entry which is preliminary data.</text>
</comment>
<evidence type="ECO:0000313" key="2">
    <source>
        <dbReference type="EMBL" id="MDT7015267.1"/>
    </source>
</evidence>
<dbReference type="AlphaFoldDB" id="A0AAW8W7U7"/>
<evidence type="ECO:0000259" key="1">
    <source>
        <dbReference type="Pfam" id="PF11195"/>
    </source>
</evidence>
<organism evidence="2 3">
    <name type="scientific">Levilactobacillus namurensis</name>
    <dbReference type="NCBI Taxonomy" id="380393"/>
    <lineage>
        <taxon>Bacteria</taxon>
        <taxon>Bacillati</taxon>
        <taxon>Bacillota</taxon>
        <taxon>Bacilli</taxon>
        <taxon>Lactobacillales</taxon>
        <taxon>Lactobacillaceae</taxon>
        <taxon>Levilactobacillus</taxon>
    </lineage>
</organism>
<dbReference type="Pfam" id="PF11195">
    <property type="entry name" value="Tad2-like"/>
    <property type="match status" value="1"/>
</dbReference>
<dbReference type="EMBL" id="JAVLAM010000004">
    <property type="protein sequence ID" value="MDT7015267.1"/>
    <property type="molecule type" value="Genomic_DNA"/>
</dbReference>
<gene>
    <name evidence="2" type="ORF">RI532_12865</name>
</gene>
<dbReference type="RefSeq" id="WP_125766144.1">
    <property type="nucleotide sequence ID" value="NZ_JAVLAM010000004.1"/>
</dbReference>